<dbReference type="HAMAP" id="MF_00123">
    <property type="entry name" value="Arg_tRNA_synth"/>
    <property type="match status" value="1"/>
</dbReference>
<name>A0A288Q8Q5_9LACO</name>
<protein>
    <recommendedName>
        <fullName evidence="8">Arginine--tRNA ligase</fullName>
        <ecNumber evidence="8">6.1.1.19</ecNumber>
    </recommendedName>
    <alternativeName>
        <fullName evidence="8">Arginyl-tRNA synthetase</fullName>
        <shortName evidence="8">ArgRS</shortName>
    </alternativeName>
</protein>
<dbReference type="SUPFAM" id="SSF55190">
    <property type="entry name" value="Arginyl-tRNA synthetase (ArgRS), N-terminal 'additional' domain"/>
    <property type="match status" value="1"/>
</dbReference>
<evidence type="ECO:0000256" key="2">
    <source>
        <dbReference type="ARBA" id="ARBA00022598"/>
    </source>
</evidence>
<comment type="caution">
    <text evidence="10">The sequence shown here is derived from an EMBL/GenBank/DDBJ whole genome shotgun (WGS) entry which is preliminary data.</text>
</comment>
<evidence type="ECO:0000313" key="10">
    <source>
        <dbReference type="EMBL" id="RDL11754.1"/>
    </source>
</evidence>
<comment type="caution">
    <text evidence="8">Lacks conserved residue(s) required for the propagation of feature annotation.</text>
</comment>
<dbReference type="SMART" id="SM01016">
    <property type="entry name" value="Arg_tRNA_synt_N"/>
    <property type="match status" value="1"/>
</dbReference>
<dbReference type="FunFam" id="3.40.50.620:FF:000116">
    <property type="entry name" value="Arginine--tRNA ligase"/>
    <property type="match status" value="1"/>
</dbReference>
<reference evidence="10 11" key="1">
    <citation type="submission" date="2018-07" db="EMBL/GenBank/DDBJ databases">
        <title>Genomic Encyclopedia of Type Strains, Phase III (KMG-III): the genomes of soil and plant-associated and newly described type strains.</title>
        <authorList>
            <person name="Whitman W."/>
        </authorList>
    </citation>
    <scope>NUCLEOTIDE SEQUENCE [LARGE SCALE GENOMIC DNA]</scope>
    <source>
        <strain evidence="10 11">CECT 7031</strain>
    </source>
</reference>
<dbReference type="Pfam" id="PF03485">
    <property type="entry name" value="Arg_tRNA_synt_N"/>
    <property type="match status" value="1"/>
</dbReference>
<keyword evidence="11" id="KW-1185">Reference proteome</keyword>
<gene>
    <name evidence="8" type="primary">argS</name>
    <name evidence="10" type="ORF">DFP99_0172</name>
</gene>
<dbReference type="InterPro" id="IPR005148">
    <property type="entry name" value="Arg-tRNA-synth_N"/>
</dbReference>
<dbReference type="SUPFAM" id="SSF52374">
    <property type="entry name" value="Nucleotidylyl transferase"/>
    <property type="match status" value="1"/>
</dbReference>
<organism evidence="10 11">
    <name type="scientific">Weissella soli</name>
    <dbReference type="NCBI Taxonomy" id="155866"/>
    <lineage>
        <taxon>Bacteria</taxon>
        <taxon>Bacillati</taxon>
        <taxon>Bacillota</taxon>
        <taxon>Bacilli</taxon>
        <taxon>Lactobacillales</taxon>
        <taxon>Lactobacillaceae</taxon>
        <taxon>Weissella</taxon>
    </lineage>
</organism>
<dbReference type="EC" id="6.1.1.19" evidence="8"/>
<keyword evidence="6 8" id="KW-0030">Aminoacyl-tRNA synthetase</keyword>
<dbReference type="RefSeq" id="WP_070229826.1">
    <property type="nucleotide sequence ID" value="NZ_BJYO01000002.1"/>
</dbReference>
<comment type="subcellular location">
    <subcellularLocation>
        <location evidence="8">Cytoplasm</location>
    </subcellularLocation>
</comment>
<evidence type="ECO:0000256" key="6">
    <source>
        <dbReference type="ARBA" id="ARBA00023146"/>
    </source>
</evidence>
<dbReference type="Pfam" id="PF05746">
    <property type="entry name" value="DALR_1"/>
    <property type="match status" value="1"/>
</dbReference>
<proteinExistence type="inferred from homology"/>
<dbReference type="Pfam" id="PF00750">
    <property type="entry name" value="tRNA-synt_1d"/>
    <property type="match status" value="1"/>
</dbReference>
<sequence>MDNKALVAQAIAVAVPELDLATITAKLETPKSADLGDAAFPTFTLAKVLRKAPQQIATDILAKIDQSAFEKVVAVGPYLNFFFDKNATTNTVLRDVLAQGAAYGQNNDGAGANITIDMSSPNIAKPMSFGHLRSTVIGNAFANLVKKNGYNPIKINHLGDWGTQFGLMIAAYKKWGNKPIEEYSVDELVKLYVEINKAAKTDEAVADAGRNWFKKLEDGDAEAVSLWQTIRDASLSEFQEVYERLHITFDSMNGEAFFNDKMIPVVAEIKDKNLLTDSQGAEIVDLPTLLPDENLPISMILKSNGSTAYITRDLAAAEFRQREYDFVKSLYVVGAEQTEHFRQLKAILKLMGHDWSDDIEHISYGLITINGEKMSTRKGNVVTLVEVLNMAHEAALKQISEKNPDLPNKDLVAEQVGAGAVVFNDLMNERKNFIDFTPADAVKFEGDTGPYVQYTIARANSILRKAGVEVNVNDLQLDDAATWDTITLLKNFPTVVRDAWSKRDTSMTAKFALRLARAFNKYYANSKILVDDEQRNSRLALVSAVIIVLTEALNMLGVEAPSEM</sequence>
<dbReference type="SUPFAM" id="SSF47323">
    <property type="entry name" value="Anticodon-binding domain of a subclass of class I aminoacyl-tRNA synthetases"/>
    <property type="match status" value="1"/>
</dbReference>
<dbReference type="Proteomes" id="UP000254912">
    <property type="component" value="Unassembled WGS sequence"/>
</dbReference>
<keyword evidence="4 8" id="KW-0067">ATP-binding</keyword>
<dbReference type="GO" id="GO:0005524">
    <property type="term" value="F:ATP binding"/>
    <property type="evidence" value="ECO:0007669"/>
    <property type="project" value="UniProtKB-UniRule"/>
</dbReference>
<accession>A0A288Q8Q5</accession>
<dbReference type="Gene3D" id="3.30.1360.70">
    <property type="entry name" value="Arginyl tRNA synthetase N-terminal domain"/>
    <property type="match status" value="1"/>
</dbReference>
<dbReference type="CDD" id="cd00671">
    <property type="entry name" value="ArgRS_core"/>
    <property type="match status" value="1"/>
</dbReference>
<dbReference type="InterPro" id="IPR036695">
    <property type="entry name" value="Arg-tRNA-synth_N_sf"/>
</dbReference>
<dbReference type="PANTHER" id="PTHR11956">
    <property type="entry name" value="ARGINYL-TRNA SYNTHETASE"/>
    <property type="match status" value="1"/>
</dbReference>
<dbReference type="Gene3D" id="3.40.50.620">
    <property type="entry name" value="HUPs"/>
    <property type="match status" value="1"/>
</dbReference>
<dbReference type="NCBIfam" id="TIGR00456">
    <property type="entry name" value="argS"/>
    <property type="match status" value="1"/>
</dbReference>
<dbReference type="PRINTS" id="PR01038">
    <property type="entry name" value="TRNASYNTHARG"/>
</dbReference>
<comment type="subunit">
    <text evidence="8">Monomer.</text>
</comment>
<dbReference type="InterPro" id="IPR035684">
    <property type="entry name" value="ArgRS_core"/>
</dbReference>
<evidence type="ECO:0000256" key="9">
    <source>
        <dbReference type="RuleBase" id="RU363038"/>
    </source>
</evidence>
<dbReference type="GeneID" id="94545748"/>
<evidence type="ECO:0000256" key="5">
    <source>
        <dbReference type="ARBA" id="ARBA00022917"/>
    </source>
</evidence>
<dbReference type="InterPro" id="IPR008909">
    <property type="entry name" value="DALR_anticod-bd"/>
</dbReference>
<dbReference type="InterPro" id="IPR009080">
    <property type="entry name" value="tRNAsynth_Ia_anticodon-bd"/>
</dbReference>
<keyword evidence="3 8" id="KW-0547">Nucleotide-binding</keyword>
<dbReference type="AlphaFoldDB" id="A0A288Q8Q5"/>
<dbReference type="EMBL" id="QRAS01000001">
    <property type="protein sequence ID" value="RDL11754.1"/>
    <property type="molecule type" value="Genomic_DNA"/>
</dbReference>
<dbReference type="PANTHER" id="PTHR11956:SF5">
    <property type="entry name" value="ARGININE--TRNA LIGASE, CYTOPLASMIC"/>
    <property type="match status" value="1"/>
</dbReference>
<comment type="similarity">
    <text evidence="1 8 9">Belongs to the class-I aminoacyl-tRNA synthetase family.</text>
</comment>
<dbReference type="InterPro" id="IPR014729">
    <property type="entry name" value="Rossmann-like_a/b/a_fold"/>
</dbReference>
<evidence type="ECO:0000256" key="1">
    <source>
        <dbReference type="ARBA" id="ARBA00005594"/>
    </source>
</evidence>
<evidence type="ECO:0000313" key="11">
    <source>
        <dbReference type="Proteomes" id="UP000254912"/>
    </source>
</evidence>
<evidence type="ECO:0000256" key="4">
    <source>
        <dbReference type="ARBA" id="ARBA00022840"/>
    </source>
</evidence>
<keyword evidence="8" id="KW-0963">Cytoplasm</keyword>
<comment type="catalytic activity">
    <reaction evidence="7 8">
        <text>tRNA(Arg) + L-arginine + ATP = L-arginyl-tRNA(Arg) + AMP + diphosphate</text>
        <dbReference type="Rhea" id="RHEA:20301"/>
        <dbReference type="Rhea" id="RHEA-COMP:9658"/>
        <dbReference type="Rhea" id="RHEA-COMP:9673"/>
        <dbReference type="ChEBI" id="CHEBI:30616"/>
        <dbReference type="ChEBI" id="CHEBI:32682"/>
        <dbReference type="ChEBI" id="CHEBI:33019"/>
        <dbReference type="ChEBI" id="CHEBI:78442"/>
        <dbReference type="ChEBI" id="CHEBI:78513"/>
        <dbReference type="ChEBI" id="CHEBI:456215"/>
        <dbReference type="EC" id="6.1.1.19"/>
    </reaction>
</comment>
<keyword evidence="2 8" id="KW-0436">Ligase</keyword>
<evidence type="ECO:0000256" key="7">
    <source>
        <dbReference type="ARBA" id="ARBA00049339"/>
    </source>
</evidence>
<dbReference type="Gene3D" id="1.10.730.10">
    <property type="entry name" value="Isoleucyl-tRNA Synthetase, Domain 1"/>
    <property type="match status" value="1"/>
</dbReference>
<evidence type="ECO:0000256" key="8">
    <source>
        <dbReference type="HAMAP-Rule" id="MF_00123"/>
    </source>
</evidence>
<dbReference type="KEGG" id="wso:WSWS_00543"/>
<dbReference type="GO" id="GO:0005737">
    <property type="term" value="C:cytoplasm"/>
    <property type="evidence" value="ECO:0007669"/>
    <property type="project" value="UniProtKB-SubCell"/>
</dbReference>
<dbReference type="GO" id="GO:0006420">
    <property type="term" value="P:arginyl-tRNA aminoacylation"/>
    <property type="evidence" value="ECO:0007669"/>
    <property type="project" value="UniProtKB-UniRule"/>
</dbReference>
<evidence type="ECO:0000256" key="3">
    <source>
        <dbReference type="ARBA" id="ARBA00022741"/>
    </source>
</evidence>
<keyword evidence="5 8" id="KW-0648">Protein biosynthesis</keyword>
<dbReference type="GO" id="GO:0004814">
    <property type="term" value="F:arginine-tRNA ligase activity"/>
    <property type="evidence" value="ECO:0007669"/>
    <property type="project" value="UniProtKB-UniRule"/>
</dbReference>
<dbReference type="SMART" id="SM00836">
    <property type="entry name" value="DALR_1"/>
    <property type="match status" value="1"/>
</dbReference>
<dbReference type="InterPro" id="IPR001278">
    <property type="entry name" value="Arg-tRNA-ligase"/>
</dbReference>